<name>A0A5C5VHS0_9BACT</name>
<dbReference type="Proteomes" id="UP000316714">
    <property type="component" value="Unassembled WGS sequence"/>
</dbReference>
<feature type="transmembrane region" description="Helical" evidence="2">
    <location>
        <begin position="118"/>
        <end position="146"/>
    </location>
</feature>
<sequence length="201" mass="21341">MDAEPEHVNPFASPLAEEGAVGPDAPSENAALEAIRREHLSREASIKSVGLLYLIPAAIGALMSVVMVFGAVVAATSGEVGLGEGAAMLGAMLLYAGLSVLFWWIGSGLRRLNPAVRIWTIVLSVIGLLGIPIGTLINGYILWLVAGRTGRYIFSDEYRGVIAATPHIRYKSSILMLFLIAFLIVVLVLVFGAVITSVRPD</sequence>
<feature type="transmembrane region" description="Helical" evidence="2">
    <location>
        <begin position="174"/>
        <end position="195"/>
    </location>
</feature>
<reference evidence="3 4" key="1">
    <citation type="submission" date="2019-02" db="EMBL/GenBank/DDBJ databases">
        <title>Deep-cultivation of Planctomycetes and their phenomic and genomic characterization uncovers novel biology.</title>
        <authorList>
            <person name="Wiegand S."/>
            <person name="Jogler M."/>
            <person name="Boedeker C."/>
            <person name="Pinto D."/>
            <person name="Vollmers J."/>
            <person name="Rivas-Marin E."/>
            <person name="Kohn T."/>
            <person name="Peeters S.H."/>
            <person name="Heuer A."/>
            <person name="Rast P."/>
            <person name="Oberbeckmann S."/>
            <person name="Bunk B."/>
            <person name="Jeske O."/>
            <person name="Meyerdierks A."/>
            <person name="Storesund J.E."/>
            <person name="Kallscheuer N."/>
            <person name="Luecker S."/>
            <person name="Lage O.M."/>
            <person name="Pohl T."/>
            <person name="Merkel B.J."/>
            <person name="Hornburger P."/>
            <person name="Mueller R.-W."/>
            <person name="Bruemmer F."/>
            <person name="Labrenz M."/>
            <person name="Spormann A.M."/>
            <person name="Op Den Camp H."/>
            <person name="Overmann J."/>
            <person name="Amann R."/>
            <person name="Jetten M.S.M."/>
            <person name="Mascher T."/>
            <person name="Medema M.H."/>
            <person name="Devos D.P."/>
            <person name="Kaster A.-K."/>
            <person name="Ovreas L."/>
            <person name="Rohde M."/>
            <person name="Galperin M.Y."/>
            <person name="Jogler C."/>
        </authorList>
    </citation>
    <scope>NUCLEOTIDE SEQUENCE [LARGE SCALE GENOMIC DNA]</scope>
    <source>
        <strain evidence="3 4">KOR34</strain>
    </source>
</reference>
<evidence type="ECO:0008006" key="5">
    <source>
        <dbReference type="Google" id="ProtNLM"/>
    </source>
</evidence>
<organism evidence="3 4">
    <name type="scientific">Posidoniimonas corsicana</name>
    <dbReference type="NCBI Taxonomy" id="1938618"/>
    <lineage>
        <taxon>Bacteria</taxon>
        <taxon>Pseudomonadati</taxon>
        <taxon>Planctomycetota</taxon>
        <taxon>Planctomycetia</taxon>
        <taxon>Pirellulales</taxon>
        <taxon>Lacipirellulaceae</taxon>
        <taxon>Posidoniimonas</taxon>
    </lineage>
</organism>
<evidence type="ECO:0000256" key="1">
    <source>
        <dbReference type="SAM" id="MobiDB-lite"/>
    </source>
</evidence>
<dbReference type="EMBL" id="SIHJ01000001">
    <property type="protein sequence ID" value="TWT37295.1"/>
    <property type="molecule type" value="Genomic_DNA"/>
</dbReference>
<evidence type="ECO:0000256" key="2">
    <source>
        <dbReference type="SAM" id="Phobius"/>
    </source>
</evidence>
<keyword evidence="2" id="KW-0812">Transmembrane</keyword>
<evidence type="ECO:0000313" key="3">
    <source>
        <dbReference type="EMBL" id="TWT37295.1"/>
    </source>
</evidence>
<gene>
    <name evidence="3" type="ORF">KOR34_22430</name>
</gene>
<feature type="region of interest" description="Disordered" evidence="1">
    <location>
        <begin position="1"/>
        <end position="26"/>
    </location>
</feature>
<feature type="transmembrane region" description="Helical" evidence="2">
    <location>
        <begin position="86"/>
        <end position="106"/>
    </location>
</feature>
<dbReference type="OrthoDB" id="291010at2"/>
<protein>
    <recommendedName>
        <fullName evidence="5">Yip1 domain protein</fullName>
    </recommendedName>
</protein>
<evidence type="ECO:0000313" key="4">
    <source>
        <dbReference type="Proteomes" id="UP000316714"/>
    </source>
</evidence>
<dbReference type="AlphaFoldDB" id="A0A5C5VHS0"/>
<feature type="transmembrane region" description="Helical" evidence="2">
    <location>
        <begin position="51"/>
        <end position="74"/>
    </location>
</feature>
<accession>A0A5C5VHS0</accession>
<comment type="caution">
    <text evidence="3">The sequence shown here is derived from an EMBL/GenBank/DDBJ whole genome shotgun (WGS) entry which is preliminary data.</text>
</comment>
<keyword evidence="2" id="KW-0472">Membrane</keyword>
<dbReference type="RefSeq" id="WP_146564639.1">
    <property type="nucleotide sequence ID" value="NZ_SIHJ01000001.1"/>
</dbReference>
<keyword evidence="2" id="KW-1133">Transmembrane helix</keyword>
<proteinExistence type="predicted"/>
<keyword evidence="4" id="KW-1185">Reference proteome</keyword>